<evidence type="ECO:0000256" key="1">
    <source>
        <dbReference type="ARBA" id="ARBA00004926"/>
    </source>
</evidence>
<evidence type="ECO:0000313" key="11">
    <source>
        <dbReference type="Proteomes" id="UP000239290"/>
    </source>
</evidence>
<dbReference type="InterPro" id="IPR035482">
    <property type="entry name" value="SIS_PGI_2"/>
</dbReference>
<name>A0A2S8ID20_RHOOP</name>
<evidence type="ECO:0000256" key="7">
    <source>
        <dbReference type="ARBA" id="ARBA00029321"/>
    </source>
</evidence>
<feature type="active site" evidence="8">
    <location>
        <position position="509"/>
    </location>
</feature>
<accession>A0A2S8ID20</accession>
<comment type="subcellular location">
    <subcellularLocation>
        <location evidence="8">Cytoplasm</location>
    </subcellularLocation>
</comment>
<dbReference type="GO" id="GO:0006094">
    <property type="term" value="P:gluconeogenesis"/>
    <property type="evidence" value="ECO:0007669"/>
    <property type="project" value="UniProtKB-UniRule"/>
</dbReference>
<keyword evidence="4 8" id="KW-0963">Cytoplasm</keyword>
<evidence type="ECO:0000256" key="2">
    <source>
        <dbReference type="ARBA" id="ARBA00006604"/>
    </source>
</evidence>
<dbReference type="NCBIfam" id="NF001211">
    <property type="entry name" value="PRK00179.1"/>
    <property type="match status" value="1"/>
</dbReference>
<evidence type="ECO:0000256" key="8">
    <source>
        <dbReference type="HAMAP-Rule" id="MF_00473"/>
    </source>
</evidence>
<keyword evidence="3 8" id="KW-0312">Gluconeogenesis</keyword>
<evidence type="ECO:0000256" key="3">
    <source>
        <dbReference type="ARBA" id="ARBA00022432"/>
    </source>
</evidence>
<evidence type="ECO:0000313" key="10">
    <source>
        <dbReference type="EMBL" id="PQP12661.1"/>
    </source>
</evidence>
<dbReference type="Gene3D" id="3.40.50.10490">
    <property type="entry name" value="Glucose-6-phosphate isomerase like protein, domain 1"/>
    <property type="match status" value="2"/>
</dbReference>
<evidence type="ECO:0000256" key="4">
    <source>
        <dbReference type="ARBA" id="ARBA00022490"/>
    </source>
</evidence>
<dbReference type="GO" id="GO:0006096">
    <property type="term" value="P:glycolytic process"/>
    <property type="evidence" value="ECO:0007669"/>
    <property type="project" value="UniProtKB-UniRule"/>
</dbReference>
<dbReference type="PROSITE" id="PS00765">
    <property type="entry name" value="P_GLUCOSE_ISOMERASE_1"/>
    <property type="match status" value="1"/>
</dbReference>
<dbReference type="PANTHER" id="PTHR11469">
    <property type="entry name" value="GLUCOSE-6-PHOSPHATE ISOMERASE"/>
    <property type="match status" value="1"/>
</dbReference>
<dbReference type="InterPro" id="IPR035476">
    <property type="entry name" value="SIS_PGI_1"/>
</dbReference>
<dbReference type="CDD" id="cd05016">
    <property type="entry name" value="SIS_PGI_2"/>
    <property type="match status" value="1"/>
</dbReference>
<dbReference type="GO" id="GO:0048029">
    <property type="term" value="F:monosaccharide binding"/>
    <property type="evidence" value="ECO:0007669"/>
    <property type="project" value="TreeGrafter"/>
</dbReference>
<comment type="similarity">
    <text evidence="2 8 9">Belongs to the GPI family.</text>
</comment>
<dbReference type="InterPro" id="IPR018189">
    <property type="entry name" value="Phosphoglucose_isomerase_CS"/>
</dbReference>
<dbReference type="UniPathway" id="UPA00138"/>
<comment type="pathway">
    <text evidence="8">Carbohydrate biosynthesis; gluconeogenesis.</text>
</comment>
<dbReference type="Pfam" id="PF00342">
    <property type="entry name" value="PGI"/>
    <property type="match status" value="1"/>
</dbReference>
<feature type="active site" description="Proton donor" evidence="8">
    <location>
        <position position="352"/>
    </location>
</feature>
<dbReference type="SUPFAM" id="SSF53697">
    <property type="entry name" value="SIS domain"/>
    <property type="match status" value="1"/>
</dbReference>
<keyword evidence="6 8" id="KW-0413">Isomerase</keyword>
<dbReference type="InterPro" id="IPR023096">
    <property type="entry name" value="G6P_Isomerase_C"/>
</dbReference>
<dbReference type="FunFam" id="3.40.50.10490:FF:000018">
    <property type="entry name" value="Glucose-6-phosphate isomerase"/>
    <property type="match status" value="1"/>
</dbReference>
<gene>
    <name evidence="8" type="primary">pgi</name>
    <name evidence="10" type="ORF">C5613_42670</name>
</gene>
<dbReference type="Gene3D" id="1.10.1390.10">
    <property type="match status" value="1"/>
</dbReference>
<dbReference type="InterPro" id="IPR001672">
    <property type="entry name" value="G6P_Isomerase"/>
</dbReference>
<dbReference type="HAMAP" id="MF_00473">
    <property type="entry name" value="G6P_isomerase"/>
    <property type="match status" value="1"/>
</dbReference>
<comment type="function">
    <text evidence="8">Catalyzes the reversible isomerization of glucose-6-phosphate to fructose-6-phosphate.</text>
</comment>
<evidence type="ECO:0000256" key="6">
    <source>
        <dbReference type="ARBA" id="ARBA00023235"/>
    </source>
</evidence>
<evidence type="ECO:0000256" key="5">
    <source>
        <dbReference type="ARBA" id="ARBA00023152"/>
    </source>
</evidence>
<proteinExistence type="inferred from homology"/>
<dbReference type="RefSeq" id="WP_105423870.1">
    <property type="nucleotide sequence ID" value="NZ_PUIO01000105.1"/>
</dbReference>
<dbReference type="CDD" id="cd05015">
    <property type="entry name" value="SIS_PGI_1"/>
    <property type="match status" value="1"/>
</dbReference>
<dbReference type="EC" id="5.3.1.9" evidence="8"/>
<comment type="caution">
    <text evidence="10">The sequence shown here is derived from an EMBL/GenBank/DDBJ whole genome shotgun (WGS) entry which is preliminary data.</text>
</comment>
<dbReference type="GO" id="GO:0051156">
    <property type="term" value="P:glucose 6-phosphate metabolic process"/>
    <property type="evidence" value="ECO:0007669"/>
    <property type="project" value="TreeGrafter"/>
</dbReference>
<dbReference type="GO" id="GO:0004347">
    <property type="term" value="F:glucose-6-phosphate isomerase activity"/>
    <property type="evidence" value="ECO:0007669"/>
    <property type="project" value="UniProtKB-UniRule"/>
</dbReference>
<evidence type="ECO:0000256" key="9">
    <source>
        <dbReference type="RuleBase" id="RU000612"/>
    </source>
</evidence>
<dbReference type="Proteomes" id="UP000239290">
    <property type="component" value="Unassembled WGS sequence"/>
</dbReference>
<comment type="pathway">
    <text evidence="1 8 9">Carbohydrate degradation; glycolysis; D-glyceraldehyde 3-phosphate and glycerone phosphate from D-glucose: step 2/4.</text>
</comment>
<dbReference type="PROSITE" id="PS51463">
    <property type="entry name" value="P_GLUCOSE_ISOMERASE_3"/>
    <property type="match status" value="1"/>
</dbReference>
<dbReference type="GO" id="GO:0097367">
    <property type="term" value="F:carbohydrate derivative binding"/>
    <property type="evidence" value="ECO:0007669"/>
    <property type="project" value="InterPro"/>
</dbReference>
<keyword evidence="5 8" id="KW-0324">Glycolysis</keyword>
<protein>
    <recommendedName>
        <fullName evidence="8">Glucose-6-phosphate isomerase</fullName>
        <shortName evidence="8">GPI</shortName>
        <ecNumber evidence="8">5.3.1.9</ecNumber>
    </recommendedName>
    <alternativeName>
        <fullName evidence="8">Phosphoglucose isomerase</fullName>
        <shortName evidence="8">PGI</shortName>
    </alternativeName>
    <alternativeName>
        <fullName evidence="8">Phosphohexose isomerase</fullName>
        <shortName evidence="8">PHI</shortName>
    </alternativeName>
</protein>
<dbReference type="PROSITE" id="PS00174">
    <property type="entry name" value="P_GLUCOSE_ISOMERASE_2"/>
    <property type="match status" value="1"/>
</dbReference>
<reference evidence="11" key="1">
    <citation type="submission" date="2018-02" db="EMBL/GenBank/DDBJ databases">
        <title>Draft genome sequencing of Rhodococcus opacus KU647198.</title>
        <authorList>
            <person name="Zheng B.-X."/>
        </authorList>
    </citation>
    <scope>NUCLEOTIDE SEQUENCE [LARGE SCALE GENOMIC DNA]</scope>
    <source>
        <strain evidence="11">04-OD7</strain>
    </source>
</reference>
<dbReference type="PANTHER" id="PTHR11469:SF1">
    <property type="entry name" value="GLUCOSE-6-PHOSPHATE ISOMERASE"/>
    <property type="match status" value="1"/>
</dbReference>
<comment type="catalytic activity">
    <reaction evidence="7 8 9">
        <text>alpha-D-glucose 6-phosphate = beta-D-fructose 6-phosphate</text>
        <dbReference type="Rhea" id="RHEA:11816"/>
        <dbReference type="ChEBI" id="CHEBI:57634"/>
        <dbReference type="ChEBI" id="CHEBI:58225"/>
        <dbReference type="EC" id="5.3.1.9"/>
    </reaction>
</comment>
<dbReference type="UniPathway" id="UPA00109">
    <property type="reaction ID" value="UER00181"/>
</dbReference>
<dbReference type="GO" id="GO:0005829">
    <property type="term" value="C:cytosol"/>
    <property type="evidence" value="ECO:0007669"/>
    <property type="project" value="TreeGrafter"/>
</dbReference>
<dbReference type="EMBL" id="PUIO01000105">
    <property type="protein sequence ID" value="PQP12661.1"/>
    <property type="molecule type" value="Genomic_DNA"/>
</dbReference>
<sequence>MYRSAINAAWTDLSIEHKEMSSRHLRELFAEDPARGNELTLTAGDLYIDYSKNLVTRDTLELLMALGRAAELDERRDGMFAGRHINSTEDRAVLHTALRRPPEDELSIDGQNITNDVHDVLSRMGDFTDRLRSGSWRGASGERITALVNIGIGGSDLGPAMVHRALRTYSTESLDVRFVSNVDPADLTAALHGLDPARTLFVVASKTFTTLETLSNAACARRWLTESLGEQAVAQHFVAVSTNTEEVTAFGIDPVNMFGFWEWVGGRYSVCSSIGLAVMAAIGKERFAEFLAGFHLMDTHFQTAPIEQNAPMVLGLLNVWYASFFGAQTRAILPYAQDLARLPAYLQQLAMESNGKSVQLDGEPVLVPTGAILWGEPGTNGQHAFHQLLHQGTTLVPTDLIGFARPAVDLPSIGSSATMHEILLSNLLAQSQVLAFGRTAEEIEAEGTSRDVVAHKVMPGNRPSTTILAPMLTPSVLGQLIALYEHQVFVEGCVWGINSFDQWGVELGKTQALALQPALTATEDPADYVDSSTEALVSWIRSTRTSD</sequence>
<dbReference type="PRINTS" id="PR00662">
    <property type="entry name" value="G6PISOMERASE"/>
</dbReference>
<dbReference type="AlphaFoldDB" id="A0A2S8ID20"/>
<dbReference type="InterPro" id="IPR046348">
    <property type="entry name" value="SIS_dom_sf"/>
</dbReference>
<organism evidence="10 11">
    <name type="scientific">Rhodococcus opacus</name>
    <name type="common">Nocardia opaca</name>
    <dbReference type="NCBI Taxonomy" id="37919"/>
    <lineage>
        <taxon>Bacteria</taxon>
        <taxon>Bacillati</taxon>
        <taxon>Actinomycetota</taxon>
        <taxon>Actinomycetes</taxon>
        <taxon>Mycobacteriales</taxon>
        <taxon>Nocardiaceae</taxon>
        <taxon>Rhodococcus</taxon>
    </lineage>
</organism>
<feature type="active site" evidence="8">
    <location>
        <position position="383"/>
    </location>
</feature>